<dbReference type="EMBL" id="JASZ02000034">
    <property type="protein sequence ID" value="OWK97245.1"/>
    <property type="molecule type" value="Genomic_DNA"/>
</dbReference>
<dbReference type="Pfam" id="PF02518">
    <property type="entry name" value="HATPase_c"/>
    <property type="match status" value="1"/>
</dbReference>
<dbReference type="Gene3D" id="1.20.5.1930">
    <property type="match status" value="1"/>
</dbReference>
<comment type="catalytic activity">
    <reaction evidence="1">
        <text>ATP + protein L-histidine = ADP + protein N-phospho-L-histidine.</text>
        <dbReference type="EC" id="2.7.13.3"/>
    </reaction>
</comment>
<dbReference type="GO" id="GO:0016020">
    <property type="term" value="C:membrane"/>
    <property type="evidence" value="ECO:0007669"/>
    <property type="project" value="InterPro"/>
</dbReference>
<evidence type="ECO:0000256" key="9">
    <source>
        <dbReference type="SAM" id="Phobius"/>
    </source>
</evidence>
<feature type="transmembrane region" description="Helical" evidence="9">
    <location>
        <begin position="395"/>
        <end position="417"/>
    </location>
</feature>
<protein>
    <recommendedName>
        <fullName evidence="2">histidine kinase</fullName>
        <ecNumber evidence="2">2.7.13.3</ecNumber>
    </recommendedName>
</protein>
<feature type="chain" id="PRO_5013235821" description="histidine kinase" evidence="10">
    <location>
        <begin position="20"/>
        <end position="654"/>
    </location>
</feature>
<feature type="domain" description="Histidine kinase" evidence="11">
    <location>
        <begin position="460"/>
        <end position="653"/>
    </location>
</feature>
<reference evidence="12 13" key="1">
    <citation type="submission" date="2014-01" db="EMBL/GenBank/DDBJ databases">
        <authorList>
            <consortium name="Genome Consortium for Active Teaching"/>
            <person name="Sontag T.C."/>
            <person name="Newman J.D."/>
        </authorList>
    </citation>
    <scope>NUCLEOTIDE SEQUENCE [LARGE SCALE GENOMIC DNA]</scope>
    <source>
        <strain evidence="12 13">DSM 19056</strain>
    </source>
</reference>
<keyword evidence="10" id="KW-0732">Signal</keyword>
<organism evidence="12 13">
    <name type="scientific">Kaistella haifensis DSM 19056</name>
    <dbReference type="NCBI Taxonomy" id="1450526"/>
    <lineage>
        <taxon>Bacteria</taxon>
        <taxon>Pseudomonadati</taxon>
        <taxon>Bacteroidota</taxon>
        <taxon>Flavobacteriia</taxon>
        <taxon>Flavobacteriales</taxon>
        <taxon>Weeksellaceae</taxon>
        <taxon>Chryseobacterium group</taxon>
        <taxon>Kaistella</taxon>
    </lineage>
</organism>
<proteinExistence type="predicted"/>
<name>A0A246B7A1_9FLAO</name>
<keyword evidence="8" id="KW-0902">Two-component regulatory system</keyword>
<evidence type="ECO:0000256" key="1">
    <source>
        <dbReference type="ARBA" id="ARBA00000085"/>
    </source>
</evidence>
<dbReference type="InterPro" id="IPR050482">
    <property type="entry name" value="Sensor_HK_TwoCompSys"/>
</dbReference>
<dbReference type="GO" id="GO:0005524">
    <property type="term" value="F:ATP binding"/>
    <property type="evidence" value="ECO:0007669"/>
    <property type="project" value="UniProtKB-KW"/>
</dbReference>
<keyword evidence="9" id="KW-1133">Transmembrane helix</keyword>
<keyword evidence="5" id="KW-0547">Nucleotide-binding</keyword>
<dbReference type="SUPFAM" id="SSF48452">
    <property type="entry name" value="TPR-like"/>
    <property type="match status" value="1"/>
</dbReference>
<dbReference type="SMART" id="SM00387">
    <property type="entry name" value="HATPase_c"/>
    <property type="match status" value="1"/>
</dbReference>
<comment type="caution">
    <text evidence="12">The sequence shown here is derived from an EMBL/GenBank/DDBJ whole genome shotgun (WGS) entry which is preliminary data.</text>
</comment>
<evidence type="ECO:0000256" key="6">
    <source>
        <dbReference type="ARBA" id="ARBA00022777"/>
    </source>
</evidence>
<reference evidence="12 13" key="2">
    <citation type="submission" date="2017-05" db="EMBL/GenBank/DDBJ databases">
        <title>Genome of Chryseobacterium haifense.</title>
        <authorList>
            <person name="Newman J.D."/>
        </authorList>
    </citation>
    <scope>NUCLEOTIDE SEQUENCE [LARGE SCALE GENOMIC DNA]</scope>
    <source>
        <strain evidence="12 13">DSM 19056</strain>
    </source>
</reference>
<keyword evidence="3" id="KW-0597">Phosphoprotein</keyword>
<evidence type="ECO:0000256" key="3">
    <source>
        <dbReference type="ARBA" id="ARBA00022553"/>
    </source>
</evidence>
<dbReference type="SUPFAM" id="SSF55874">
    <property type="entry name" value="ATPase domain of HSP90 chaperone/DNA topoisomerase II/histidine kinase"/>
    <property type="match status" value="1"/>
</dbReference>
<keyword evidence="6" id="KW-0418">Kinase</keyword>
<sequence length="654" mass="75850">MTMMSFRLFLFFFFLMSFAASQERDSLETLISKEKNAEKRADLMLELADYLSDVDTVEAIVYIKKAQKIIPKNNKVLQGKVYFTFGQQFFGVELKKAQKFYKRAINLLENQQTKDSYILMARAWHNYAAQEQYQDNSDIFISIILNKSIPLAAKAGRKDLEAQYLNDIGSEMYNRKLYEKSISYFDQSLKTIEKEPENYNVLERKIEFNVNAAQSYLYLNNSAKAKKYLQSAEAIIRRYPQNPLAVSFYLVNAKYFQLNGDFENSLRNLNKGLAAPAIAPQDYFGLIYQKAFSLRNLNRPKEALAVLQTMINRKDLISTKHDARILHNEMSKIYAELNDYKNAYEYQLQTKSLSDSLLAEERDSKALMMETKFRTAEKEKQLAVQELEINNKNQYMWTFIITTLVFLGSGLYTFFYYRNRKKLSEQREINLQQKLKEKEQTEELKVTKAILDGEERERERVAKDLHDGLGGMLAGVKINLSTWSNNHLEENQYESFHKILNQLDSSVSELRRVSRNLMPESLLNFGLEIALKDLCEFYIKDGLYIDFQPINIQKDLPLNLQVNIYRIVQELLANAVKHSSANNILVQCSQNGNEFYITVEDNGKGFTEDEMKKVKSLGLKNLQNRVNFLKGKIEIQTAQNQGTSVNIEISTNVA</sequence>
<dbReference type="InterPro" id="IPR011712">
    <property type="entry name" value="Sig_transdc_His_kin_sub3_dim/P"/>
</dbReference>
<keyword evidence="13" id="KW-1185">Reference proteome</keyword>
<evidence type="ECO:0000256" key="2">
    <source>
        <dbReference type="ARBA" id="ARBA00012438"/>
    </source>
</evidence>
<dbReference type="GO" id="GO:0000155">
    <property type="term" value="F:phosphorelay sensor kinase activity"/>
    <property type="evidence" value="ECO:0007669"/>
    <property type="project" value="InterPro"/>
</dbReference>
<dbReference type="PANTHER" id="PTHR24421">
    <property type="entry name" value="NITRATE/NITRITE SENSOR PROTEIN NARX-RELATED"/>
    <property type="match status" value="1"/>
</dbReference>
<dbReference type="EC" id="2.7.13.3" evidence="2"/>
<dbReference type="PANTHER" id="PTHR24421:SF10">
    <property type="entry name" value="NITRATE_NITRITE SENSOR PROTEIN NARQ"/>
    <property type="match status" value="1"/>
</dbReference>
<evidence type="ECO:0000256" key="4">
    <source>
        <dbReference type="ARBA" id="ARBA00022679"/>
    </source>
</evidence>
<evidence type="ECO:0000259" key="11">
    <source>
        <dbReference type="PROSITE" id="PS50109"/>
    </source>
</evidence>
<dbReference type="PROSITE" id="PS50109">
    <property type="entry name" value="HIS_KIN"/>
    <property type="match status" value="1"/>
</dbReference>
<dbReference type="Pfam" id="PF07730">
    <property type="entry name" value="HisKA_3"/>
    <property type="match status" value="1"/>
</dbReference>
<dbReference type="Gene3D" id="3.30.565.10">
    <property type="entry name" value="Histidine kinase-like ATPase, C-terminal domain"/>
    <property type="match status" value="1"/>
</dbReference>
<evidence type="ECO:0000313" key="13">
    <source>
        <dbReference type="Proteomes" id="UP000197587"/>
    </source>
</evidence>
<keyword evidence="9" id="KW-0472">Membrane</keyword>
<dbReference type="GO" id="GO:0046983">
    <property type="term" value="F:protein dimerization activity"/>
    <property type="evidence" value="ECO:0007669"/>
    <property type="project" value="InterPro"/>
</dbReference>
<accession>A0A246B7A1</accession>
<dbReference type="InterPro" id="IPR005467">
    <property type="entry name" value="His_kinase_dom"/>
</dbReference>
<dbReference type="InterPro" id="IPR036890">
    <property type="entry name" value="HATPase_C_sf"/>
</dbReference>
<keyword evidence="7" id="KW-0067">ATP-binding</keyword>
<evidence type="ECO:0000256" key="7">
    <source>
        <dbReference type="ARBA" id="ARBA00022840"/>
    </source>
</evidence>
<dbReference type="Proteomes" id="UP000197587">
    <property type="component" value="Unassembled WGS sequence"/>
</dbReference>
<dbReference type="InterPro" id="IPR003594">
    <property type="entry name" value="HATPase_dom"/>
</dbReference>
<feature type="signal peptide" evidence="10">
    <location>
        <begin position="1"/>
        <end position="19"/>
    </location>
</feature>
<evidence type="ECO:0000313" key="12">
    <source>
        <dbReference type="EMBL" id="OWK97245.1"/>
    </source>
</evidence>
<keyword evidence="9" id="KW-0812">Transmembrane</keyword>
<evidence type="ECO:0000256" key="10">
    <source>
        <dbReference type="SAM" id="SignalP"/>
    </source>
</evidence>
<keyword evidence="4" id="KW-0808">Transferase</keyword>
<dbReference type="InterPro" id="IPR011990">
    <property type="entry name" value="TPR-like_helical_dom_sf"/>
</dbReference>
<dbReference type="Gene3D" id="1.25.40.10">
    <property type="entry name" value="Tetratricopeptide repeat domain"/>
    <property type="match status" value="2"/>
</dbReference>
<gene>
    <name evidence="12" type="ORF">AP75_12275</name>
</gene>
<evidence type="ECO:0000256" key="8">
    <source>
        <dbReference type="ARBA" id="ARBA00023012"/>
    </source>
</evidence>
<dbReference type="CDD" id="cd16917">
    <property type="entry name" value="HATPase_UhpB-NarQ-NarX-like"/>
    <property type="match status" value="1"/>
</dbReference>
<dbReference type="AlphaFoldDB" id="A0A246B7A1"/>
<evidence type="ECO:0000256" key="5">
    <source>
        <dbReference type="ARBA" id="ARBA00022741"/>
    </source>
</evidence>